<dbReference type="PROSITE" id="PS50082">
    <property type="entry name" value="WD_REPEATS_2"/>
    <property type="match status" value="4"/>
</dbReference>
<dbReference type="SMART" id="SM00320">
    <property type="entry name" value="WD40"/>
    <property type="match status" value="6"/>
</dbReference>
<evidence type="ECO:0000256" key="1">
    <source>
        <dbReference type="ARBA" id="ARBA00006917"/>
    </source>
</evidence>
<dbReference type="PROSITE" id="PS00678">
    <property type="entry name" value="WD_REPEATS_1"/>
    <property type="match status" value="1"/>
</dbReference>
<comment type="caution">
    <text evidence="5">The sequence shown here is derived from an EMBL/GenBank/DDBJ whole genome shotgun (WGS) entry which is preliminary data.</text>
</comment>
<dbReference type="InterPro" id="IPR015943">
    <property type="entry name" value="WD40/YVTN_repeat-like_dom_sf"/>
</dbReference>
<accession>A0AAW1SCE9</accession>
<dbReference type="GO" id="GO:0000724">
    <property type="term" value="P:double-strand break repair via homologous recombination"/>
    <property type="evidence" value="ECO:0007669"/>
    <property type="project" value="TreeGrafter"/>
</dbReference>
<dbReference type="InterPro" id="IPR001680">
    <property type="entry name" value="WD40_rpt"/>
</dbReference>
<dbReference type="SUPFAM" id="SSF50978">
    <property type="entry name" value="WD40 repeat-like"/>
    <property type="match status" value="1"/>
</dbReference>
<dbReference type="InterPro" id="IPR021772">
    <property type="entry name" value="WDR48/Bun107"/>
</dbReference>
<dbReference type="AlphaFoldDB" id="A0AAW1SCE9"/>
<keyword evidence="3" id="KW-0677">Repeat</keyword>
<dbReference type="PRINTS" id="PR00320">
    <property type="entry name" value="GPROTEINBRPT"/>
</dbReference>
<keyword evidence="2 4" id="KW-0853">WD repeat</keyword>
<evidence type="ECO:0000256" key="2">
    <source>
        <dbReference type="ARBA" id="ARBA00022574"/>
    </source>
</evidence>
<reference evidence="5 6" key="1">
    <citation type="journal article" date="2024" name="Nat. Commun.">
        <title>Phylogenomics reveals the evolutionary origins of lichenization in chlorophyte algae.</title>
        <authorList>
            <person name="Puginier C."/>
            <person name="Libourel C."/>
            <person name="Otte J."/>
            <person name="Skaloud P."/>
            <person name="Haon M."/>
            <person name="Grisel S."/>
            <person name="Petersen M."/>
            <person name="Berrin J.G."/>
            <person name="Delaux P.M."/>
            <person name="Dal Grande F."/>
            <person name="Keller J."/>
        </authorList>
    </citation>
    <scope>NUCLEOTIDE SEQUENCE [LARGE SCALE GENOMIC DNA]</scope>
    <source>
        <strain evidence="5 6">SAG 245.80</strain>
    </source>
</reference>
<evidence type="ECO:0000256" key="3">
    <source>
        <dbReference type="ARBA" id="ARBA00022737"/>
    </source>
</evidence>
<organism evidence="5 6">
    <name type="scientific">Elliptochloris bilobata</name>
    <dbReference type="NCBI Taxonomy" id="381761"/>
    <lineage>
        <taxon>Eukaryota</taxon>
        <taxon>Viridiplantae</taxon>
        <taxon>Chlorophyta</taxon>
        <taxon>core chlorophytes</taxon>
        <taxon>Trebouxiophyceae</taxon>
        <taxon>Trebouxiophyceae incertae sedis</taxon>
        <taxon>Elliptochloris clade</taxon>
        <taxon>Elliptochloris</taxon>
    </lineage>
</organism>
<dbReference type="Proteomes" id="UP001445335">
    <property type="component" value="Unassembled WGS sequence"/>
</dbReference>
<evidence type="ECO:0000256" key="4">
    <source>
        <dbReference type="PROSITE-ProRule" id="PRU00221"/>
    </source>
</evidence>
<evidence type="ECO:0000313" key="6">
    <source>
        <dbReference type="Proteomes" id="UP001445335"/>
    </source>
</evidence>
<dbReference type="PROSITE" id="PS50294">
    <property type="entry name" value="WD_REPEATS_REGION"/>
    <property type="match status" value="4"/>
</dbReference>
<name>A0AAW1SCE9_9CHLO</name>
<protein>
    <submittedName>
        <fullName evidence="5">Uncharacterized protein</fullName>
    </submittedName>
</protein>
<comment type="similarity">
    <text evidence="1">Belongs to the WD repeat WDR48 family.</text>
</comment>
<dbReference type="Pfam" id="PF11816">
    <property type="entry name" value="DUF3337"/>
    <property type="match status" value="1"/>
</dbReference>
<dbReference type="InterPro" id="IPR019775">
    <property type="entry name" value="WD40_repeat_CS"/>
</dbReference>
<gene>
    <name evidence="5" type="ORF">WJX81_008380</name>
</gene>
<feature type="repeat" description="WD" evidence="4">
    <location>
        <begin position="118"/>
        <end position="151"/>
    </location>
</feature>
<dbReference type="PANTHER" id="PTHR19862">
    <property type="entry name" value="WD REPEAT-CONTAINING PROTEIN 48"/>
    <property type="match status" value="1"/>
</dbReference>
<dbReference type="GO" id="GO:0043130">
    <property type="term" value="F:ubiquitin binding"/>
    <property type="evidence" value="ECO:0007669"/>
    <property type="project" value="TreeGrafter"/>
</dbReference>
<feature type="repeat" description="WD" evidence="4">
    <location>
        <begin position="213"/>
        <end position="254"/>
    </location>
</feature>
<proteinExistence type="inferred from homology"/>
<keyword evidence="6" id="KW-1185">Reference proteome</keyword>
<feature type="repeat" description="WD" evidence="4">
    <location>
        <begin position="78"/>
        <end position="107"/>
    </location>
</feature>
<dbReference type="InterPro" id="IPR051246">
    <property type="entry name" value="WDR48"/>
</dbReference>
<dbReference type="Gene3D" id="2.130.10.10">
    <property type="entry name" value="YVTN repeat-like/Quinoprotein amine dehydrogenase"/>
    <property type="match status" value="2"/>
</dbReference>
<evidence type="ECO:0000313" key="5">
    <source>
        <dbReference type="EMBL" id="KAK9843835.1"/>
    </source>
</evidence>
<dbReference type="Pfam" id="PF00400">
    <property type="entry name" value="WD40"/>
    <property type="match status" value="5"/>
</dbReference>
<dbReference type="InterPro" id="IPR036322">
    <property type="entry name" value="WD40_repeat_dom_sf"/>
</dbReference>
<dbReference type="EMBL" id="JALJOU010000005">
    <property type="protein sequence ID" value="KAK9843835.1"/>
    <property type="molecule type" value="Genomic_DNA"/>
</dbReference>
<dbReference type="PANTHER" id="PTHR19862:SF14">
    <property type="entry name" value="WD REPEAT-CONTAINING PROTEIN 48"/>
    <property type="match status" value="1"/>
</dbReference>
<sequence>MYDTSPVITRGSPKNTRRERKLSIFYRRAKDAHFGGINGLALSPDGEQLFTASRDASIKGWRVGSCGEGAAPELASDMLGHADWVNDLALRPELLASCSSDRTVRLWRPEGGLSQVTLAGHSDYVLSLALAAGAPLLASAGLRGQICLWDLHAAAQAGGQGLRGPGRPAQGLACKGSVYALALNVPGSLVIAGTAESLVRVFDARIGAKVMKLRGHTGNVRALLLNEEGTLALSGSSDHTLRLWDLGQQRCLQAFAVHTDSVWALAAAADLSLVYSGGRDRCVYRTNLATRTSELLLEEAAPSFDGGAHAPQAAESAPVAATPGLPAYMRCAVLPDRRRVLAADEAGCLDLWDLTSGSIIQHFRQVELDAKAAELFTPSAVPAWFTAGVHLGGLCLVLEPPGAFAAEVYALDLGFGGVADDCKLNLGEQLLRAVLAKWSKGILKDCMENGRASAVDCMERLEVAELARMLDSALSLAGAPAAPLVFSEAEDEAAPADRQAWAQAADAFDGTERVGQMVPRWVAEAVLRARLPHVPQLKCAFILYPAEDSGLPALKQERLNAPAILLLHKVASYAASKLAEAGWHVQPAPVYNSAARQAEQDEAEAADATARANGTLEPAPKLELLCAGLAAPFDLSLAALRKFLWRRSDELAIAYRVLNPSTPARRPVIAPPAVA</sequence>
<feature type="repeat" description="WD" evidence="4">
    <location>
        <begin position="30"/>
        <end position="63"/>
    </location>
</feature>
<dbReference type="InterPro" id="IPR020472">
    <property type="entry name" value="WD40_PAC1"/>
</dbReference>